<keyword evidence="2" id="KW-0732">Signal</keyword>
<feature type="compositionally biased region" description="Polar residues" evidence="1">
    <location>
        <begin position="29"/>
        <end position="51"/>
    </location>
</feature>
<evidence type="ECO:0000313" key="3">
    <source>
        <dbReference type="EMBL" id="KHT57496.1"/>
    </source>
</evidence>
<dbReference type="Proteomes" id="UP000031197">
    <property type="component" value="Unassembled WGS sequence"/>
</dbReference>
<evidence type="ECO:0000256" key="2">
    <source>
        <dbReference type="SAM" id="SignalP"/>
    </source>
</evidence>
<evidence type="ECO:0000313" key="4">
    <source>
        <dbReference type="Proteomes" id="UP000031197"/>
    </source>
</evidence>
<gene>
    <name evidence="3" type="ORF">RJ41_02345</name>
</gene>
<dbReference type="PROSITE" id="PS51257">
    <property type="entry name" value="PROKAR_LIPOPROTEIN"/>
    <property type="match status" value="1"/>
</dbReference>
<dbReference type="RefSeq" id="WP_039216572.1">
    <property type="nucleotide sequence ID" value="NZ_JWLW01000003.1"/>
</dbReference>
<comment type="caution">
    <text evidence="3">The sequence shown here is derived from an EMBL/GenBank/DDBJ whole genome shotgun (WGS) entry which is preliminary data.</text>
</comment>
<evidence type="ECO:0000256" key="1">
    <source>
        <dbReference type="SAM" id="MobiDB-lite"/>
    </source>
</evidence>
<dbReference type="OrthoDB" id="8692at2"/>
<organism evidence="3 4">
    <name type="scientific">Alteromonas marina</name>
    <dbReference type="NCBI Taxonomy" id="203795"/>
    <lineage>
        <taxon>Bacteria</taxon>
        <taxon>Pseudomonadati</taxon>
        <taxon>Pseudomonadota</taxon>
        <taxon>Gammaproteobacteria</taxon>
        <taxon>Alteromonadales</taxon>
        <taxon>Alteromonadaceae</taxon>
        <taxon>Alteromonas/Salinimonas group</taxon>
        <taxon>Alteromonas</taxon>
    </lineage>
</organism>
<feature type="signal peptide" evidence="2">
    <location>
        <begin position="1"/>
        <end position="20"/>
    </location>
</feature>
<dbReference type="EMBL" id="JWLW01000003">
    <property type="protein sequence ID" value="KHT57496.1"/>
    <property type="molecule type" value="Genomic_DNA"/>
</dbReference>
<dbReference type="AlphaFoldDB" id="A0A0B3Y5X9"/>
<reference evidence="3 4" key="1">
    <citation type="submission" date="2014-12" db="EMBL/GenBank/DDBJ databases">
        <title>Genome sequencing of Alteromonas marina AD001.</title>
        <authorList>
            <person name="Adrian T.G.S."/>
            <person name="Chan K.G."/>
        </authorList>
    </citation>
    <scope>NUCLEOTIDE SEQUENCE [LARGE SCALE GENOMIC DNA]</scope>
    <source>
        <strain evidence="3 4">AD001</strain>
    </source>
</reference>
<feature type="chain" id="PRO_5002084716" description="Lipoprotein" evidence="2">
    <location>
        <begin position="21"/>
        <end position="582"/>
    </location>
</feature>
<accession>A0A0B3Y5X9</accession>
<proteinExistence type="predicted"/>
<sequence>MKMLKITSGVGILLSLLISAGCTDNTGTDVNNQSNYEQNSTSFTVDTQLPPSTHEKADSTHAYPYQEGDAIPALAYIEHDEVYNPESVIPPQCYTKTEGVNNPCYACHQSYDSMEKRPNQMGDGTLQGNYEFSDVGLTNSWKNLFIDRTSLIAGIDDATIKKYIAQDNYTASLNNDAMPDYMRIENLSAADKAFDGDGFAKDGSGWVSYNYKPFPSTFWPTNGSTGDAMIRLPESFQRLKGKYNKAIYTLNLSLVEMALKDLDKLTAAPVNELALNLDVNQDGKLSNSVTEIARLSHYVGDASDVPLAHMLYPEGTEFLHTVRYIGVDENGNIYNAPRMKEVRYMKKHMFRSRESLASAYYAEAKDKHFEKLPQTRYLGEKGIDNGFGWTINGFIENEQGELRAQHDQELAFCNGCHKTVGSTFDQTFSFARKVPGQMGWGYIDLREIEDVPNINEEKGEFLTYMERVGGGDEFRQNGEMLAKWFDEKGMVKVEEVQRAKSVYDIITPSPERAYALNKAYLTIVNEQSYLFGRDATLTKATNVLSTIDAEQPPLKPEHRFKWDMRLNWQQEKPSAIAEARQQ</sequence>
<evidence type="ECO:0008006" key="5">
    <source>
        <dbReference type="Google" id="ProtNLM"/>
    </source>
</evidence>
<protein>
    <recommendedName>
        <fullName evidence="5">Lipoprotein</fullName>
    </recommendedName>
</protein>
<name>A0A0B3Y5X9_9ALTE</name>
<keyword evidence="4" id="KW-1185">Reference proteome</keyword>
<feature type="region of interest" description="Disordered" evidence="1">
    <location>
        <begin position="29"/>
        <end position="63"/>
    </location>
</feature>